<dbReference type="EMBL" id="CP115541">
    <property type="protein sequence ID" value="WNH52503.1"/>
    <property type="molecule type" value="Genomic_DNA"/>
</dbReference>
<accession>A0ABY9YP66</accession>
<proteinExistence type="predicted"/>
<dbReference type="Proteomes" id="UP001302072">
    <property type="component" value="Chromosome"/>
</dbReference>
<dbReference type="RefSeq" id="WP_311191699.1">
    <property type="nucleotide sequence ID" value="NZ_CP115541.1"/>
</dbReference>
<sequence length="205" mass="22293">MAAMGLVLLMLMPGCGGDSVSPGARWHQQVKENESPKRGIDFTWTVHDAPGPFGKVVARGQYDVVNSGECGYVQPATGTPMGMTTSRDVPLEKVSDVEFKGRVFEDLLQDGNYYGRAQCQWGLTGLHVIFLATGAEGETEFQIFMDRASLAAGKSLSLFYPGKDYPRAETIAGYPSFGVSDVNEYTPKYREGAFRASVKSEGEAR</sequence>
<organism evidence="1 2">
    <name type="scientific">Stenotrophomonas oahuensis</name>
    <dbReference type="NCBI Taxonomy" id="3003271"/>
    <lineage>
        <taxon>Bacteria</taxon>
        <taxon>Pseudomonadati</taxon>
        <taxon>Pseudomonadota</taxon>
        <taxon>Gammaproteobacteria</taxon>
        <taxon>Lysobacterales</taxon>
        <taxon>Lysobacteraceae</taxon>
        <taxon>Stenotrophomonas</taxon>
    </lineage>
</organism>
<keyword evidence="2" id="KW-1185">Reference proteome</keyword>
<evidence type="ECO:0000313" key="1">
    <source>
        <dbReference type="EMBL" id="WNH52503.1"/>
    </source>
</evidence>
<gene>
    <name evidence="1" type="ORF">PDM29_19625</name>
</gene>
<reference evidence="1 2" key="1">
    <citation type="submission" date="2022-12" db="EMBL/GenBank/DDBJ databases">
        <title>Two new species, Stenotrophomonas aracearum and Stenotrophomonas oahuensis, isolated from Anthurium (Araceae family) in Hawaii.</title>
        <authorList>
            <person name="Chunag S.C."/>
            <person name="Dobhal S."/>
            <person name="Alvarez A."/>
            <person name="Arif M."/>
        </authorList>
    </citation>
    <scope>NUCLEOTIDE SEQUENCE [LARGE SCALE GENOMIC DNA]</scope>
    <source>
        <strain evidence="1 2">A5586</strain>
    </source>
</reference>
<evidence type="ECO:0000313" key="2">
    <source>
        <dbReference type="Proteomes" id="UP001302072"/>
    </source>
</evidence>
<evidence type="ECO:0008006" key="3">
    <source>
        <dbReference type="Google" id="ProtNLM"/>
    </source>
</evidence>
<protein>
    <recommendedName>
        <fullName evidence="3">Lipoprotein</fullName>
    </recommendedName>
</protein>
<name>A0ABY9YP66_9GAMM</name>